<dbReference type="AlphaFoldDB" id="G3Y5G6"/>
<name>G3Y5G6_ASPNA</name>
<feature type="region of interest" description="Disordered" evidence="1">
    <location>
        <begin position="313"/>
        <end position="381"/>
    </location>
</feature>
<comment type="caution">
    <text evidence="2">The sequence shown here is derived from an EMBL/GenBank/DDBJ whole genome shotgun (WGS) entry which is preliminary data.</text>
</comment>
<proteinExistence type="predicted"/>
<protein>
    <submittedName>
        <fullName evidence="2">Uncharacterized protein</fullName>
    </submittedName>
</protein>
<dbReference type="VEuPathDB" id="FungiDB:ASPNIDRAFT2_1158947"/>
<evidence type="ECO:0000313" key="2">
    <source>
        <dbReference type="EMBL" id="EHA21831.1"/>
    </source>
</evidence>
<accession>G3Y5G6</accession>
<reference evidence="2 3" key="1">
    <citation type="journal article" date="2011" name="Genome Res.">
        <title>Comparative genomics of citric-acid-producing Aspergillus niger ATCC 1015 versus enzyme-producing CBS 513.88.</title>
        <authorList>
            <person name="Andersen M.R."/>
            <person name="Salazar M.P."/>
            <person name="Schaap P.J."/>
            <person name="van de Vondervoort P.J."/>
            <person name="Culley D."/>
            <person name="Thykaer J."/>
            <person name="Frisvad J.C."/>
            <person name="Nielsen K.F."/>
            <person name="Albang R."/>
            <person name="Albermann K."/>
            <person name="Berka R.M."/>
            <person name="Braus G.H."/>
            <person name="Braus-Stromeyer S.A."/>
            <person name="Corrochano L.M."/>
            <person name="Dai Z."/>
            <person name="van Dijck P.W."/>
            <person name="Hofmann G."/>
            <person name="Lasure L.L."/>
            <person name="Magnuson J.K."/>
            <person name="Menke H."/>
            <person name="Meijer M."/>
            <person name="Meijer S.L."/>
            <person name="Nielsen J.B."/>
            <person name="Nielsen M.L."/>
            <person name="van Ooyen A.J."/>
            <person name="Pel H.J."/>
            <person name="Poulsen L."/>
            <person name="Samson R.A."/>
            <person name="Stam H."/>
            <person name="Tsang A."/>
            <person name="van den Brink J.M."/>
            <person name="Atkins A."/>
            <person name="Aerts A."/>
            <person name="Shapiro H."/>
            <person name="Pangilinan J."/>
            <person name="Salamov A."/>
            <person name="Lou Y."/>
            <person name="Lindquist E."/>
            <person name="Lucas S."/>
            <person name="Grimwood J."/>
            <person name="Grigoriev I.V."/>
            <person name="Kubicek C.P."/>
            <person name="Martinez D."/>
            <person name="van Peij N.N."/>
            <person name="Roubos J.A."/>
            <person name="Nielsen J."/>
            <person name="Baker S.E."/>
        </authorList>
    </citation>
    <scope>NUCLEOTIDE SEQUENCE [LARGE SCALE GENOMIC DNA]</scope>
    <source>
        <strain evidence="3">ATCC 1015 / CBS 113.46 / FGSC A1144 / LSHB Ac4 / NCTC 3858a / NRRL 328 / USDA 3528.7</strain>
    </source>
</reference>
<evidence type="ECO:0000313" key="3">
    <source>
        <dbReference type="Proteomes" id="UP000009038"/>
    </source>
</evidence>
<dbReference type="EMBL" id="ACJE01000013">
    <property type="protein sequence ID" value="EHA21831.1"/>
    <property type="molecule type" value="Genomic_DNA"/>
</dbReference>
<evidence type="ECO:0000256" key="1">
    <source>
        <dbReference type="SAM" id="MobiDB-lite"/>
    </source>
</evidence>
<dbReference type="OrthoDB" id="4509637at2759"/>
<dbReference type="HOGENOM" id="CLU_035355_0_0_1"/>
<gene>
    <name evidence="2" type="ORF">ASPNIDRAFT_41250</name>
</gene>
<dbReference type="Proteomes" id="UP000009038">
    <property type="component" value="Unassembled WGS sequence"/>
</dbReference>
<organism evidence="2 3">
    <name type="scientific">Aspergillus niger (strain ATCC 1015 / CBS 113.46 / FGSC A1144 / LSHB Ac4 / NCTC 3858a / NRRL 328 / USDA 3528.7)</name>
    <dbReference type="NCBI Taxonomy" id="380704"/>
    <lineage>
        <taxon>Eukaryota</taxon>
        <taxon>Fungi</taxon>
        <taxon>Dikarya</taxon>
        <taxon>Ascomycota</taxon>
        <taxon>Pezizomycotina</taxon>
        <taxon>Eurotiomycetes</taxon>
        <taxon>Eurotiomycetidae</taxon>
        <taxon>Eurotiales</taxon>
        <taxon>Aspergillaceae</taxon>
        <taxon>Aspergillus</taxon>
        <taxon>Aspergillus subgen. Circumdati</taxon>
    </lineage>
</organism>
<sequence length="407" mass="46054">MGINISKQVAEEVIRACESTDNSGRIDSILFDKPEFQRLLSELWREIPSDVQKSIQDSRTIRKKAMHYGDKDITEHRSFKTLLAASRPHLSDVARETLLSGYEDPQSFLRSMEGIKDCQDVQMNVDSYLNFVRRLGQTRERDTIRWRLGLIPLSEFASKFTNKLITAEKYDEIAHQLVCSGLIIHNREEIRKDLPSWISASKRYRRIAQSLGGAGYICCLPTEPSDYLKRWQKHLPIEGPVHDACMKLLSDTGIHDAASEIIKKDHDTSISANMAAEKILKDISSYLSSTSFSNTFQGAFDVLVTAATTISRQISESPSSEKSRSNLNATTPRQRNKRIRSQPVTVSKRQRANLARRSQGHYASNLPAVSNSQNDKQRSCESEEFQNVELGNNASLSTGLDLFVWLK</sequence>